<keyword evidence="6 7" id="KW-0472">Membrane</keyword>
<feature type="transmembrane region" description="Helical" evidence="7">
    <location>
        <begin position="64"/>
        <end position="87"/>
    </location>
</feature>
<evidence type="ECO:0000256" key="5">
    <source>
        <dbReference type="ARBA" id="ARBA00022989"/>
    </source>
</evidence>
<keyword evidence="5 7" id="KW-1133">Transmembrane helix</keyword>
<evidence type="ECO:0000256" key="4">
    <source>
        <dbReference type="ARBA" id="ARBA00022692"/>
    </source>
</evidence>
<evidence type="ECO:0000256" key="7">
    <source>
        <dbReference type="SAM" id="Phobius"/>
    </source>
</evidence>
<keyword evidence="9" id="KW-1185">Reference proteome</keyword>
<evidence type="ECO:0000256" key="3">
    <source>
        <dbReference type="ARBA" id="ARBA00022679"/>
    </source>
</evidence>
<keyword evidence="3 8" id="KW-0808">Transferase</keyword>
<dbReference type="PANTHER" id="PTHR43009:SF7">
    <property type="entry name" value="HOMOGENTISATE GERANYLGERANYLTRANSFERASE, CHLOROPLASTIC"/>
    <property type="match status" value="1"/>
</dbReference>
<evidence type="ECO:0000313" key="8">
    <source>
        <dbReference type="EMBL" id="CDM93181.1"/>
    </source>
</evidence>
<protein>
    <submittedName>
        <fullName evidence="8">4-hydroxybenzoate octaprenyltransferase</fullName>
        <ecNumber evidence="8">2.5.1.-</ecNumber>
    </submittedName>
</protein>
<gene>
    <name evidence="8" type="primary">ubiA</name>
    <name evidence="8" type="ORF">ARTHRO_10854</name>
</gene>
<evidence type="ECO:0000256" key="2">
    <source>
        <dbReference type="ARBA" id="ARBA00005985"/>
    </source>
</evidence>
<organism evidence="8 9">
    <name type="scientific">Limnospira indica PCC 8005</name>
    <dbReference type="NCBI Taxonomy" id="376219"/>
    <lineage>
        <taxon>Bacteria</taxon>
        <taxon>Bacillati</taxon>
        <taxon>Cyanobacteriota</taxon>
        <taxon>Cyanophyceae</taxon>
        <taxon>Oscillatoriophycideae</taxon>
        <taxon>Oscillatoriales</taxon>
        <taxon>Sirenicapillariaceae</taxon>
        <taxon>Limnospira</taxon>
    </lineage>
</organism>
<reference evidence="8 9" key="1">
    <citation type="submission" date="2014-02" db="EMBL/GenBank/DDBJ databases">
        <authorList>
            <person name="Genoscope - CEA"/>
        </authorList>
    </citation>
    <scope>NUCLEOTIDE SEQUENCE [LARGE SCALE GENOMIC DNA]</scope>
    <source>
        <strain evidence="8 9">PCC 8005</strain>
    </source>
</reference>
<dbReference type="AlphaFoldDB" id="A0A9P1NX07"/>
<feature type="transmembrane region" description="Helical" evidence="7">
    <location>
        <begin position="164"/>
        <end position="185"/>
    </location>
</feature>
<dbReference type="GO" id="GO:0016020">
    <property type="term" value="C:membrane"/>
    <property type="evidence" value="ECO:0007669"/>
    <property type="project" value="UniProtKB-SubCell"/>
</dbReference>
<dbReference type="GO" id="GO:0004659">
    <property type="term" value="F:prenyltransferase activity"/>
    <property type="evidence" value="ECO:0007669"/>
    <property type="project" value="InterPro"/>
</dbReference>
<dbReference type="Proteomes" id="UP000032946">
    <property type="component" value="Chromosome"/>
</dbReference>
<dbReference type="InterPro" id="IPR000537">
    <property type="entry name" value="UbiA_prenyltransferase"/>
</dbReference>
<feature type="transmembrane region" description="Helical" evidence="7">
    <location>
        <begin position="120"/>
        <end position="152"/>
    </location>
</feature>
<accession>A0A9P1NX07</accession>
<proteinExistence type="inferred from homology"/>
<evidence type="ECO:0000256" key="6">
    <source>
        <dbReference type="ARBA" id="ARBA00023136"/>
    </source>
</evidence>
<dbReference type="Gene3D" id="1.20.120.1780">
    <property type="entry name" value="UbiA prenyltransferase"/>
    <property type="match status" value="1"/>
</dbReference>
<feature type="transmembrane region" description="Helical" evidence="7">
    <location>
        <begin position="205"/>
        <end position="224"/>
    </location>
</feature>
<feature type="transmembrane region" description="Helical" evidence="7">
    <location>
        <begin position="34"/>
        <end position="52"/>
    </location>
</feature>
<dbReference type="EC" id="2.5.1.-" evidence="8"/>
<dbReference type="Gene3D" id="1.10.357.140">
    <property type="entry name" value="UbiA prenyltransferase"/>
    <property type="match status" value="1"/>
</dbReference>
<feature type="transmembrane region" description="Helical" evidence="7">
    <location>
        <begin position="306"/>
        <end position="328"/>
    </location>
</feature>
<dbReference type="EMBL" id="FO818640">
    <property type="protein sequence ID" value="CDM93181.1"/>
    <property type="molecule type" value="Genomic_DNA"/>
</dbReference>
<name>A0A9P1NX07_9CYAN</name>
<dbReference type="NCBIfam" id="NF009525">
    <property type="entry name" value="PRK12887.1"/>
    <property type="match status" value="1"/>
</dbReference>
<dbReference type="InterPro" id="IPR044878">
    <property type="entry name" value="UbiA_sf"/>
</dbReference>
<dbReference type="InterPro" id="IPR044502">
    <property type="entry name" value="AtHST-like"/>
</dbReference>
<evidence type="ECO:0000313" key="9">
    <source>
        <dbReference type="Proteomes" id="UP000032946"/>
    </source>
</evidence>
<feature type="transmembrane region" description="Helical" evidence="7">
    <location>
        <begin position="245"/>
        <end position="270"/>
    </location>
</feature>
<dbReference type="CDD" id="cd13960">
    <property type="entry name" value="PT_UbiA_HPT1"/>
    <property type="match status" value="1"/>
</dbReference>
<dbReference type="RefSeq" id="WP_008057135.1">
    <property type="nucleotide sequence ID" value="NZ_FO818640.1"/>
</dbReference>
<dbReference type="Pfam" id="PF01040">
    <property type="entry name" value="UbiA"/>
    <property type="match status" value="1"/>
</dbReference>
<sequence>MNQTSSTTLPKVTGNSVQKNAPWLYAFWKFSRPHTIIGTSLSVLGLFTIAFSAQLNPTTWENPLFVPTNLIILLISWIACLCGNIYIVGLNQLEDIEIDVINKPDLPLASGVYSRRQGQIIVATTGILAVILAVVGGPFLAATVGISLILGTAYSLPPIRLKRFPVWAALCIFTVRGVIVNLGLFCHFSQQLSTPQLWQIPVIPPTVWVLTLFILVFTFAIAIFKDIPDIEGDRQYHITTFTIRLGTVAVFNLARGVITICYLGMMAAAFLVYESLNPVFLVMTNLILLSFMWWQSTSVDLGEKQAIANFYQLLWKLFFLEYILFPIACLLG</sequence>
<keyword evidence="4 7" id="KW-0812">Transmembrane</keyword>
<feature type="transmembrane region" description="Helical" evidence="7">
    <location>
        <begin position="276"/>
        <end position="294"/>
    </location>
</feature>
<evidence type="ECO:0000256" key="1">
    <source>
        <dbReference type="ARBA" id="ARBA00004141"/>
    </source>
</evidence>
<dbReference type="PANTHER" id="PTHR43009">
    <property type="entry name" value="HOMOGENTISATE SOLANESYLTRANSFERASE, CHLOROPLASTIC"/>
    <property type="match status" value="1"/>
</dbReference>
<comment type="similarity">
    <text evidence="2">Belongs to the UbiA prenyltransferase family.</text>
</comment>
<comment type="subcellular location">
    <subcellularLocation>
        <location evidence="1">Membrane</location>
        <topology evidence="1">Multi-pass membrane protein</topology>
    </subcellularLocation>
</comment>